<proteinExistence type="predicted"/>
<comment type="caution">
    <text evidence="1">The sequence shown here is derived from an EMBL/GenBank/DDBJ whole genome shotgun (WGS) entry which is preliminary data.</text>
</comment>
<evidence type="ECO:0000313" key="1">
    <source>
        <dbReference type="EMBL" id="NDP48345.1"/>
    </source>
</evidence>
<evidence type="ECO:0000313" key="2">
    <source>
        <dbReference type="Proteomes" id="UP000483432"/>
    </source>
</evidence>
<dbReference type="EMBL" id="JAAFGW010000106">
    <property type="protein sequence ID" value="NDP48345.1"/>
    <property type="molecule type" value="Genomic_DNA"/>
</dbReference>
<dbReference type="Proteomes" id="UP000483432">
    <property type="component" value="Unassembled WGS sequence"/>
</dbReference>
<sequence length="84" mass="9233">MMKLGKISALAFSHMKQRGISIAALNDLITHGQVEKQFDGAQLVYLDSPTPAPSWAGRPQPRLYAVMDAAGEVLTVERRVRLRG</sequence>
<protein>
    <recommendedName>
        <fullName evidence="3">DUF4258 domain-containing protein</fullName>
    </recommendedName>
</protein>
<gene>
    <name evidence="1" type="ORF">GZ085_08120</name>
</gene>
<name>A0A7C9NU32_9PROT</name>
<accession>A0A7C9NU32</accession>
<evidence type="ECO:0008006" key="3">
    <source>
        <dbReference type="Google" id="ProtNLM"/>
    </source>
</evidence>
<organism evidence="1 2">
    <name type="scientific">Sulfuriferula multivorans</name>
    <dbReference type="NCBI Taxonomy" id="1559896"/>
    <lineage>
        <taxon>Bacteria</taxon>
        <taxon>Pseudomonadati</taxon>
        <taxon>Pseudomonadota</taxon>
        <taxon>Betaproteobacteria</taxon>
        <taxon>Nitrosomonadales</taxon>
        <taxon>Sulfuricellaceae</taxon>
        <taxon>Sulfuriferula</taxon>
    </lineage>
</organism>
<reference evidence="1 2" key="1">
    <citation type="submission" date="2019-09" db="EMBL/GenBank/DDBJ databases">
        <title>H2 Metabolism Revealed by Metagenomic Analysis in Subglacial Sediment of East Antarctica.</title>
        <authorList>
            <person name="Yang Z."/>
            <person name="Zhang Y."/>
            <person name="Lv Y."/>
            <person name="Yan W."/>
            <person name="Xiao X."/>
            <person name="Sun B."/>
            <person name="Ma H."/>
        </authorList>
    </citation>
    <scope>NUCLEOTIDE SEQUENCE [LARGE SCALE GENOMIC DNA]</scope>
    <source>
        <strain evidence="1">Bin2_2</strain>
    </source>
</reference>
<dbReference type="AlphaFoldDB" id="A0A7C9NU32"/>